<dbReference type="SUPFAM" id="SSF47384">
    <property type="entry name" value="Homodimeric domain of signal transducing histidine kinase"/>
    <property type="match status" value="1"/>
</dbReference>
<sequence length="434" mass="49549">MVPIKTRLLTIFLTVLLISWIAGEVFDLTGGFLTATVCLSLLLIYQFWHASKLSRLLMSSNIAEMPNALGIWGEIYYRLHKLIRSLRNQILDIEQQHSRFIQAVQATPNGVVMLNEEDQIEWCNSIAEQHFGINAKRDVMQRITHILRKPAFIQYMIRQNYRDPVRLTNMGIFEQFALDIQIFPYGDKQKLLLSQDVSQIEKTDSMRRDFVANVSHELKTPLTVLSGFLETVQEFDLNEADRKKYLDLMSVQAERMKTLVEDLLTLAKLEGNPEPPVTQMIPMDNMLARLQSDAEGLSQGRHQIKLEKTSQRNVFGDDLELYSAFGNLVFNAIRYTPEGGNVIIRWEDCGEEGHFSVIDTGPGISEEHVPRLTERFYRVDRSRSRDTGGTGLGMAIVKHVISRHHGELKIKSKLGEGSEFSLSFPAQRMAPPKN</sequence>
<evidence type="ECO:0000256" key="15">
    <source>
        <dbReference type="SAM" id="Phobius"/>
    </source>
</evidence>
<keyword evidence="7" id="KW-0808">Transferase</keyword>
<dbReference type="InterPro" id="IPR036890">
    <property type="entry name" value="HATPase_C_sf"/>
</dbReference>
<keyword evidence="14 15" id="KW-0472">Membrane</keyword>
<dbReference type="InterPro" id="IPR003594">
    <property type="entry name" value="HATPase_dom"/>
</dbReference>
<dbReference type="RefSeq" id="WP_089516184.1">
    <property type="nucleotide sequence ID" value="NZ_NJGG01000002.1"/>
</dbReference>
<keyword evidence="18" id="KW-1185">Reference proteome</keyword>
<comment type="catalytic activity">
    <reaction evidence="1">
        <text>ATP + protein L-histidine = ADP + protein N-phospho-L-histidine.</text>
        <dbReference type="EC" id="2.7.13.3"/>
    </reaction>
</comment>
<dbReference type="InterPro" id="IPR005467">
    <property type="entry name" value="His_kinase_dom"/>
</dbReference>
<dbReference type="InterPro" id="IPR050351">
    <property type="entry name" value="BphY/WalK/GraS-like"/>
</dbReference>
<dbReference type="GO" id="GO:0004721">
    <property type="term" value="F:phosphoprotein phosphatase activity"/>
    <property type="evidence" value="ECO:0007669"/>
    <property type="project" value="InterPro"/>
</dbReference>
<dbReference type="SUPFAM" id="SSF55785">
    <property type="entry name" value="PYP-like sensor domain (PAS domain)"/>
    <property type="match status" value="1"/>
</dbReference>
<organism evidence="17 18">
    <name type="scientific">Polynucleobacter cosmopolitanus</name>
    <dbReference type="NCBI Taxonomy" id="351345"/>
    <lineage>
        <taxon>Bacteria</taxon>
        <taxon>Pseudomonadati</taxon>
        <taxon>Pseudomonadota</taxon>
        <taxon>Betaproteobacteria</taxon>
        <taxon>Burkholderiales</taxon>
        <taxon>Burkholderiaceae</taxon>
        <taxon>Polynucleobacter</taxon>
    </lineage>
</organism>
<dbReference type="GO" id="GO:0000155">
    <property type="term" value="F:phosphorelay sensor kinase activity"/>
    <property type="evidence" value="ECO:0007669"/>
    <property type="project" value="InterPro"/>
</dbReference>
<dbReference type="Proteomes" id="UP000215188">
    <property type="component" value="Unassembled WGS sequence"/>
</dbReference>
<dbReference type="CDD" id="cd00082">
    <property type="entry name" value="HisKA"/>
    <property type="match status" value="1"/>
</dbReference>
<evidence type="ECO:0000256" key="6">
    <source>
        <dbReference type="ARBA" id="ARBA00022553"/>
    </source>
</evidence>
<dbReference type="EMBL" id="NJGG01000002">
    <property type="protein sequence ID" value="OXL15065.1"/>
    <property type="molecule type" value="Genomic_DNA"/>
</dbReference>
<keyword evidence="9" id="KW-0547">Nucleotide-binding</keyword>
<gene>
    <name evidence="17" type="primary">phoR</name>
    <name evidence="17" type="ORF">AOC33_07085</name>
</gene>
<dbReference type="GO" id="GO:0005524">
    <property type="term" value="F:ATP binding"/>
    <property type="evidence" value="ECO:0007669"/>
    <property type="project" value="UniProtKB-KW"/>
</dbReference>
<dbReference type="InterPro" id="IPR036097">
    <property type="entry name" value="HisK_dim/P_sf"/>
</dbReference>
<accession>A0A229FSU4</accession>
<dbReference type="InterPro" id="IPR004358">
    <property type="entry name" value="Sig_transdc_His_kin-like_C"/>
</dbReference>
<comment type="caution">
    <text evidence="17">The sequence shown here is derived from an EMBL/GenBank/DDBJ whole genome shotgun (WGS) entry which is preliminary data.</text>
</comment>
<evidence type="ECO:0000256" key="5">
    <source>
        <dbReference type="ARBA" id="ARBA00022475"/>
    </source>
</evidence>
<evidence type="ECO:0000256" key="2">
    <source>
        <dbReference type="ARBA" id="ARBA00004429"/>
    </source>
</evidence>
<keyword evidence="10 17" id="KW-0418">Kinase</keyword>
<feature type="domain" description="Histidine kinase" evidence="16">
    <location>
        <begin position="213"/>
        <end position="428"/>
    </location>
</feature>
<dbReference type="SMART" id="SM00388">
    <property type="entry name" value="HisKA"/>
    <property type="match status" value="1"/>
</dbReference>
<name>A0A229FSU4_9BURK</name>
<feature type="transmembrane region" description="Helical" evidence="15">
    <location>
        <begin position="33"/>
        <end position="50"/>
    </location>
</feature>
<dbReference type="FunFam" id="1.10.287.130:FF:000001">
    <property type="entry name" value="Two-component sensor histidine kinase"/>
    <property type="match status" value="1"/>
</dbReference>
<evidence type="ECO:0000256" key="7">
    <source>
        <dbReference type="ARBA" id="ARBA00022679"/>
    </source>
</evidence>
<keyword evidence="4" id="KW-0813">Transport</keyword>
<dbReference type="Gene3D" id="3.30.450.20">
    <property type="entry name" value="PAS domain"/>
    <property type="match status" value="1"/>
</dbReference>
<dbReference type="SUPFAM" id="SSF55874">
    <property type="entry name" value="ATPase domain of HSP90 chaperone/DNA topoisomerase II/histidine kinase"/>
    <property type="match status" value="1"/>
</dbReference>
<keyword evidence="11" id="KW-0067">ATP-binding</keyword>
<evidence type="ECO:0000256" key="1">
    <source>
        <dbReference type="ARBA" id="ARBA00000085"/>
    </source>
</evidence>
<keyword evidence="8 15" id="KW-0812">Transmembrane</keyword>
<keyword evidence="5" id="KW-1003">Cell membrane</keyword>
<dbReference type="NCBIfam" id="TIGR02966">
    <property type="entry name" value="phoR_proteo"/>
    <property type="match status" value="1"/>
</dbReference>
<dbReference type="GO" id="GO:0016036">
    <property type="term" value="P:cellular response to phosphate starvation"/>
    <property type="evidence" value="ECO:0007669"/>
    <property type="project" value="TreeGrafter"/>
</dbReference>
<evidence type="ECO:0000259" key="16">
    <source>
        <dbReference type="PROSITE" id="PS50109"/>
    </source>
</evidence>
<keyword evidence="6" id="KW-0597">Phosphoprotein</keyword>
<dbReference type="InterPro" id="IPR003661">
    <property type="entry name" value="HisK_dim/P_dom"/>
</dbReference>
<dbReference type="GO" id="GO:0005886">
    <property type="term" value="C:plasma membrane"/>
    <property type="evidence" value="ECO:0007669"/>
    <property type="project" value="UniProtKB-SubCell"/>
</dbReference>
<keyword evidence="13" id="KW-0902">Two-component regulatory system</keyword>
<keyword evidence="12 15" id="KW-1133">Transmembrane helix</keyword>
<dbReference type="InterPro" id="IPR021766">
    <property type="entry name" value="PhoR_N"/>
</dbReference>
<evidence type="ECO:0000313" key="17">
    <source>
        <dbReference type="EMBL" id="OXL15065.1"/>
    </source>
</evidence>
<dbReference type="PANTHER" id="PTHR45453">
    <property type="entry name" value="PHOSPHATE REGULON SENSOR PROTEIN PHOR"/>
    <property type="match status" value="1"/>
</dbReference>
<evidence type="ECO:0000256" key="13">
    <source>
        <dbReference type="ARBA" id="ARBA00023012"/>
    </source>
</evidence>
<reference evidence="17 18" key="1">
    <citation type="submission" date="2017-06" db="EMBL/GenBank/DDBJ databases">
        <title>Reclassification of a Polynucleobacter cosmopolitanus strain isolated from tropical Lake Victoria as Polynucleobacter victoriensis comb. nov.</title>
        <authorList>
            <person name="Hahn M.W."/>
        </authorList>
    </citation>
    <scope>NUCLEOTIDE SEQUENCE [LARGE SCALE GENOMIC DNA]</scope>
    <source>
        <strain evidence="17 18">MWH-MoIso2</strain>
    </source>
</reference>
<evidence type="ECO:0000313" key="18">
    <source>
        <dbReference type="Proteomes" id="UP000215188"/>
    </source>
</evidence>
<dbReference type="PRINTS" id="PR00344">
    <property type="entry name" value="BCTRLSENSOR"/>
</dbReference>
<dbReference type="FunFam" id="3.30.565.10:FF:000006">
    <property type="entry name" value="Sensor histidine kinase WalK"/>
    <property type="match status" value="1"/>
</dbReference>
<comment type="subcellular location">
    <subcellularLocation>
        <location evidence="2">Cell inner membrane</location>
        <topology evidence="2">Multi-pass membrane protein</topology>
    </subcellularLocation>
</comment>
<evidence type="ECO:0000256" key="12">
    <source>
        <dbReference type="ARBA" id="ARBA00022989"/>
    </source>
</evidence>
<proteinExistence type="predicted"/>
<dbReference type="Gene3D" id="1.10.287.130">
    <property type="match status" value="1"/>
</dbReference>
<dbReference type="Gene3D" id="3.30.565.10">
    <property type="entry name" value="Histidine kinase-like ATPase, C-terminal domain"/>
    <property type="match status" value="1"/>
</dbReference>
<evidence type="ECO:0000256" key="10">
    <source>
        <dbReference type="ARBA" id="ARBA00022777"/>
    </source>
</evidence>
<dbReference type="InterPro" id="IPR035965">
    <property type="entry name" value="PAS-like_dom_sf"/>
</dbReference>
<dbReference type="PROSITE" id="PS50109">
    <property type="entry name" value="HIS_KIN"/>
    <property type="match status" value="1"/>
</dbReference>
<dbReference type="Pfam" id="PF02518">
    <property type="entry name" value="HATPase_c"/>
    <property type="match status" value="1"/>
</dbReference>
<evidence type="ECO:0000256" key="8">
    <source>
        <dbReference type="ARBA" id="ARBA00022692"/>
    </source>
</evidence>
<dbReference type="SMART" id="SM00387">
    <property type="entry name" value="HATPase_c"/>
    <property type="match status" value="1"/>
</dbReference>
<dbReference type="Pfam" id="PF00512">
    <property type="entry name" value="HisKA"/>
    <property type="match status" value="1"/>
</dbReference>
<dbReference type="AlphaFoldDB" id="A0A229FSU4"/>
<dbReference type="OrthoDB" id="9813151at2"/>
<evidence type="ECO:0000256" key="11">
    <source>
        <dbReference type="ARBA" id="ARBA00022840"/>
    </source>
</evidence>
<evidence type="ECO:0000256" key="9">
    <source>
        <dbReference type="ARBA" id="ARBA00022741"/>
    </source>
</evidence>
<dbReference type="Pfam" id="PF11808">
    <property type="entry name" value="PhoR"/>
    <property type="match status" value="1"/>
</dbReference>
<evidence type="ECO:0000256" key="14">
    <source>
        <dbReference type="ARBA" id="ARBA00023136"/>
    </source>
</evidence>
<dbReference type="InterPro" id="IPR014310">
    <property type="entry name" value="Sig_transdc_His_kinase_PhoR"/>
</dbReference>
<evidence type="ECO:0000256" key="4">
    <source>
        <dbReference type="ARBA" id="ARBA00022448"/>
    </source>
</evidence>
<evidence type="ECO:0000256" key="3">
    <source>
        <dbReference type="ARBA" id="ARBA00012438"/>
    </source>
</evidence>
<dbReference type="EC" id="2.7.13.3" evidence="3"/>
<dbReference type="PANTHER" id="PTHR45453:SF1">
    <property type="entry name" value="PHOSPHATE REGULON SENSOR PROTEIN PHOR"/>
    <property type="match status" value="1"/>
</dbReference>
<protein>
    <recommendedName>
        <fullName evidence="3">histidine kinase</fullName>
        <ecNumber evidence="3">2.7.13.3</ecNumber>
    </recommendedName>
</protein>